<reference evidence="4" key="1">
    <citation type="submission" date="2013-12" db="EMBL/GenBank/DDBJ databases">
        <title>The Genome Sequence of Aphanomyces invadans NJM9701.</title>
        <authorList>
            <consortium name="The Broad Institute Genomics Platform"/>
            <person name="Russ C."/>
            <person name="Tyler B."/>
            <person name="van West P."/>
            <person name="Dieguez-Uribeondo J."/>
            <person name="Young S.K."/>
            <person name="Zeng Q."/>
            <person name="Gargeya S."/>
            <person name="Fitzgerald M."/>
            <person name="Abouelleil A."/>
            <person name="Alvarado L."/>
            <person name="Chapman S.B."/>
            <person name="Gainer-Dewar J."/>
            <person name="Goldberg J."/>
            <person name="Griggs A."/>
            <person name="Gujja S."/>
            <person name="Hansen M."/>
            <person name="Howarth C."/>
            <person name="Imamovic A."/>
            <person name="Ireland A."/>
            <person name="Larimer J."/>
            <person name="McCowan C."/>
            <person name="Murphy C."/>
            <person name="Pearson M."/>
            <person name="Poon T.W."/>
            <person name="Priest M."/>
            <person name="Roberts A."/>
            <person name="Saif S."/>
            <person name="Shea T."/>
            <person name="Sykes S."/>
            <person name="Wortman J."/>
            <person name="Nusbaum C."/>
            <person name="Birren B."/>
        </authorList>
    </citation>
    <scope>NUCLEOTIDE SEQUENCE [LARGE SCALE GENOMIC DNA]</scope>
    <source>
        <strain evidence="4">NJM9701</strain>
    </source>
</reference>
<organism evidence="4">
    <name type="scientific">Aphanomyces invadans</name>
    <dbReference type="NCBI Taxonomy" id="157072"/>
    <lineage>
        <taxon>Eukaryota</taxon>
        <taxon>Sar</taxon>
        <taxon>Stramenopiles</taxon>
        <taxon>Oomycota</taxon>
        <taxon>Saprolegniomycetes</taxon>
        <taxon>Saprolegniales</taxon>
        <taxon>Verrucalvaceae</taxon>
        <taxon>Aphanomyces</taxon>
    </lineage>
</organism>
<dbReference type="GO" id="GO:0016020">
    <property type="term" value="C:membrane"/>
    <property type="evidence" value="ECO:0007669"/>
    <property type="project" value="InterPro"/>
</dbReference>
<dbReference type="GO" id="GO:0016286">
    <property type="term" value="F:small conductance calcium-activated potassium channel activity"/>
    <property type="evidence" value="ECO:0007669"/>
    <property type="project" value="InterPro"/>
</dbReference>
<accession>A0A024U0T2</accession>
<keyword evidence="3" id="KW-0472">Membrane</keyword>
<gene>
    <name evidence="4" type="ORF">H310_08167</name>
</gene>
<dbReference type="InterPro" id="IPR015449">
    <property type="entry name" value="K_chnl_Ca-activ_SK"/>
</dbReference>
<keyword evidence="3" id="KW-1133">Transmembrane helix</keyword>
<dbReference type="EMBL" id="KI913967">
    <property type="protein sequence ID" value="ETV99491.1"/>
    <property type="molecule type" value="Genomic_DNA"/>
</dbReference>
<proteinExistence type="predicted"/>
<feature type="compositionally biased region" description="Polar residues" evidence="2">
    <location>
        <begin position="1"/>
        <end position="15"/>
    </location>
</feature>
<feature type="transmembrane region" description="Helical" evidence="3">
    <location>
        <begin position="163"/>
        <end position="184"/>
    </location>
</feature>
<protein>
    <submittedName>
        <fullName evidence="4">Uncharacterized protein</fullName>
    </submittedName>
</protein>
<feature type="region of interest" description="Disordered" evidence="2">
    <location>
        <begin position="1"/>
        <end position="31"/>
    </location>
</feature>
<dbReference type="RefSeq" id="XP_008872047.1">
    <property type="nucleotide sequence ID" value="XM_008873825.1"/>
</dbReference>
<dbReference type="GeneID" id="20085217"/>
<evidence type="ECO:0000256" key="3">
    <source>
        <dbReference type="SAM" id="Phobius"/>
    </source>
</evidence>
<name>A0A024U0T2_9STRA</name>
<sequence>MVVAPPSSTKQQSVATRKEVLRTSSKTRRSMAPHLLRPFRRVSRDGHVKVKPVKARSLSLAIHRRSIEQFFFPNRKRPVVVRAQSAYPSPSKRISLFLGSINRKEKIIQRFILHMQLGVLMRQTTHMHSITKGGGGGGGIQARDLETRIGDWTLDKLYRQKNLYICINALMGLALAMWELQFSWSHSTVGPDSDWSATNGGSVRALGITSFSTILKLIISLSTVVLLIQVVDLYRLYVKENHAIWGDSAEFGPGPTWTASLLTSLAIEIVVLMVHPVPFLEEMVHQAASCLMFGRLYLLARVYRDHAAIFRLRKEIVQHRFLHSSSPVFNWALPLKVAFEQSPLRLLVVLFFAALPVFSISIYVLERQYQPDIFTFANSTWFAYSQLNIHKVSFHARTWKGRVATASMVALVSRPTSSQVALTDGCQGTLFETMLVVAILHKIGLRDKDRLMLAYIQRNEATHAVQHAARKAIRNWMRWKVAVRQLHKADRDGGGGLRRPSALQPPALLWSSKPFAVVPVADGRCRKHEASFWNAIEKFRQARSGQQLVEQAVNNPVLDKLHALEEAVIKIRAKLSQPTCSICGGAQRPGSVAPKQTHVVATAADDEACMMAELEGLKRTVSALEKQRAVIQSLLSCVA</sequence>
<dbReference type="PANTHER" id="PTHR10153">
    <property type="entry name" value="SMALL CONDUCTANCE CALCIUM-ACTIVATED POTASSIUM CHANNEL"/>
    <property type="match status" value="1"/>
</dbReference>
<feature type="coiled-coil region" evidence="1">
    <location>
        <begin position="607"/>
        <end position="634"/>
    </location>
</feature>
<dbReference type="OrthoDB" id="73653at2759"/>
<evidence type="ECO:0000256" key="1">
    <source>
        <dbReference type="SAM" id="Coils"/>
    </source>
</evidence>
<dbReference type="AlphaFoldDB" id="A0A024U0T2"/>
<keyword evidence="1" id="KW-0175">Coiled coil</keyword>
<keyword evidence="3" id="KW-0812">Transmembrane</keyword>
<dbReference type="VEuPathDB" id="FungiDB:H310_08167"/>
<feature type="transmembrane region" description="Helical" evidence="3">
    <location>
        <begin position="214"/>
        <end position="237"/>
    </location>
</feature>
<evidence type="ECO:0000313" key="4">
    <source>
        <dbReference type="EMBL" id="ETV99491.1"/>
    </source>
</evidence>
<feature type="transmembrane region" description="Helical" evidence="3">
    <location>
        <begin position="346"/>
        <end position="365"/>
    </location>
</feature>
<evidence type="ECO:0000256" key="2">
    <source>
        <dbReference type="SAM" id="MobiDB-lite"/>
    </source>
</evidence>